<evidence type="ECO:0000256" key="1">
    <source>
        <dbReference type="SAM" id="Phobius"/>
    </source>
</evidence>
<feature type="transmembrane region" description="Helical" evidence="1">
    <location>
        <begin position="133"/>
        <end position="150"/>
    </location>
</feature>
<organism evidence="2 3">
    <name type="scientific">Litoribacillus peritrichatus</name>
    <dbReference type="NCBI Taxonomy" id="718191"/>
    <lineage>
        <taxon>Bacteria</taxon>
        <taxon>Pseudomonadati</taxon>
        <taxon>Pseudomonadota</taxon>
        <taxon>Gammaproteobacteria</taxon>
        <taxon>Oceanospirillales</taxon>
        <taxon>Oceanospirillaceae</taxon>
        <taxon>Litoribacillus</taxon>
    </lineage>
</organism>
<accession>A0ABP7M8S3</accession>
<comment type="caution">
    <text evidence="2">The sequence shown here is derived from an EMBL/GenBank/DDBJ whole genome shotgun (WGS) entry which is preliminary data.</text>
</comment>
<feature type="transmembrane region" description="Helical" evidence="1">
    <location>
        <begin position="101"/>
        <end position="127"/>
    </location>
</feature>
<gene>
    <name evidence="2" type="ORF">GCM10022277_09930</name>
</gene>
<sequence>MKRPGFYQGVIVAFLLSLLGSAFFTVLTPVVSSHWALKVVITLLALAYLLYILSTTPSRNGKVTTLAIWLTITGVCWYWSPHLLIYTLIHMSIIWLARSLYYYQSALSALADLGLNGLSLVAALWAMTHTHSLFLSLWCFFLVQALFVAIPKSLKRSNTALSSTLDDKSDMFERAHRSAQAALRRLT</sequence>
<dbReference type="RefSeq" id="WP_344796096.1">
    <property type="nucleotide sequence ID" value="NZ_BAABBN010000004.1"/>
</dbReference>
<evidence type="ECO:0000313" key="2">
    <source>
        <dbReference type="EMBL" id="GAA3917048.1"/>
    </source>
</evidence>
<evidence type="ECO:0000313" key="3">
    <source>
        <dbReference type="Proteomes" id="UP001501565"/>
    </source>
</evidence>
<dbReference type="EMBL" id="BAABBN010000004">
    <property type="protein sequence ID" value="GAA3917048.1"/>
    <property type="molecule type" value="Genomic_DNA"/>
</dbReference>
<proteinExistence type="predicted"/>
<name>A0ABP7M8S3_9GAMM</name>
<dbReference type="Proteomes" id="UP001501565">
    <property type="component" value="Unassembled WGS sequence"/>
</dbReference>
<keyword evidence="1" id="KW-0472">Membrane</keyword>
<keyword evidence="3" id="KW-1185">Reference proteome</keyword>
<feature type="transmembrane region" description="Helical" evidence="1">
    <location>
        <begin position="66"/>
        <end position="89"/>
    </location>
</feature>
<reference evidence="3" key="1">
    <citation type="journal article" date="2019" name="Int. J. Syst. Evol. Microbiol.">
        <title>The Global Catalogue of Microorganisms (GCM) 10K type strain sequencing project: providing services to taxonomists for standard genome sequencing and annotation.</title>
        <authorList>
            <consortium name="The Broad Institute Genomics Platform"/>
            <consortium name="The Broad Institute Genome Sequencing Center for Infectious Disease"/>
            <person name="Wu L."/>
            <person name="Ma J."/>
        </authorList>
    </citation>
    <scope>NUCLEOTIDE SEQUENCE [LARGE SCALE GENOMIC DNA]</scope>
    <source>
        <strain evidence="3">JCM 17551</strain>
    </source>
</reference>
<keyword evidence="1" id="KW-1133">Transmembrane helix</keyword>
<feature type="transmembrane region" description="Helical" evidence="1">
    <location>
        <begin position="35"/>
        <end position="54"/>
    </location>
</feature>
<feature type="transmembrane region" description="Helical" evidence="1">
    <location>
        <begin position="6"/>
        <end position="28"/>
    </location>
</feature>
<protein>
    <submittedName>
        <fullName evidence="2">Uncharacterized protein</fullName>
    </submittedName>
</protein>
<keyword evidence="1" id="KW-0812">Transmembrane</keyword>